<keyword evidence="2" id="KW-0614">Plasmid</keyword>
<feature type="region of interest" description="Disordered" evidence="1">
    <location>
        <begin position="1"/>
        <end position="57"/>
    </location>
</feature>
<feature type="compositionally biased region" description="Low complexity" evidence="1">
    <location>
        <begin position="23"/>
        <end position="36"/>
    </location>
</feature>
<dbReference type="EMBL" id="HE577329">
    <property type="protein sequence ID" value="CCD01984.1"/>
    <property type="molecule type" value="Genomic_DNA"/>
</dbReference>
<proteinExistence type="predicted"/>
<evidence type="ECO:0000313" key="2">
    <source>
        <dbReference type="EMBL" id="CCD01984.1"/>
    </source>
</evidence>
<protein>
    <submittedName>
        <fullName evidence="2">Uncharacterized protein</fullName>
    </submittedName>
</protein>
<reference evidence="2 3" key="1">
    <citation type="journal article" date="2011" name="PLoS Genet.">
        <title>Azospirillum genomes reveal transition of bacteria from aquatic to terrestrial environments.</title>
        <authorList>
            <person name="Wisniewski-Dye F."/>
            <person name="Borziak K."/>
            <person name="Khalsa-Moyers G."/>
            <person name="Alexandre G."/>
            <person name="Sukharnikov L.O."/>
            <person name="Wuichet K."/>
            <person name="Hurst G.B."/>
            <person name="McDonald W.H."/>
            <person name="Robertson J.S."/>
            <person name="Barbe V."/>
            <person name="Calteau A."/>
            <person name="Rouy Z."/>
            <person name="Mangenot S."/>
            <person name="Prigent-Combaret C."/>
            <person name="Normand P."/>
            <person name="Boyer M."/>
            <person name="Siguier P."/>
            <person name="Dessaux Y."/>
            <person name="Elmerich C."/>
            <person name="Condemine G."/>
            <person name="Krishnen G."/>
            <person name="Kennedy I."/>
            <person name="Paterson A.H."/>
            <person name="Gonzalez V."/>
            <person name="Mavingui P."/>
            <person name="Zhulin I.B."/>
        </authorList>
    </citation>
    <scope>NUCLEOTIDE SEQUENCE [LARGE SCALE GENOMIC DNA]</scope>
    <source>
        <strain evidence="2 3">Sp245</strain>
    </source>
</reference>
<evidence type="ECO:0000313" key="3">
    <source>
        <dbReference type="Proteomes" id="UP000007319"/>
    </source>
</evidence>
<sequence>MDEPRPHPGPLSGPATCYRLSGRSRPAASPRWRASPTLSTSGASRPLAAVNGRPPRSGDSWYMLTGMYDLTLLQNAQVVGLFRARRSGRGNLMTWSPRVAP</sequence>
<dbReference type="Proteomes" id="UP000007319">
    <property type="component" value="Plasmid AZOBR_p2"/>
</dbReference>
<gene>
    <name evidence="2" type="ORF">AZOBR_p270180</name>
</gene>
<organism evidence="2 3">
    <name type="scientific">Azospirillum baldaniorum</name>
    <dbReference type="NCBI Taxonomy" id="1064539"/>
    <lineage>
        <taxon>Bacteria</taxon>
        <taxon>Pseudomonadati</taxon>
        <taxon>Pseudomonadota</taxon>
        <taxon>Alphaproteobacteria</taxon>
        <taxon>Rhodospirillales</taxon>
        <taxon>Azospirillaceae</taxon>
        <taxon>Azospirillum</taxon>
    </lineage>
</organism>
<evidence type="ECO:0000256" key="1">
    <source>
        <dbReference type="SAM" id="MobiDB-lite"/>
    </source>
</evidence>
<geneLocation type="plasmid" evidence="2 3">
    <name>AZOBR_p2</name>
</geneLocation>
<dbReference type="KEGG" id="abs:AZOBR_p270180"/>
<keyword evidence="3" id="KW-1185">Reference proteome</keyword>
<accession>A0A9P1NQG9</accession>
<dbReference type="AlphaFoldDB" id="A0A9P1NQG9"/>
<name>A0A9P1NQG9_9PROT</name>